<evidence type="ECO:0000313" key="4">
    <source>
        <dbReference type="Proteomes" id="UP000029646"/>
    </source>
</evidence>
<dbReference type="InterPro" id="IPR046612">
    <property type="entry name" value="DUF6671"/>
</dbReference>
<evidence type="ECO:0000313" key="5">
    <source>
        <dbReference type="Proteomes" id="UP000030184"/>
    </source>
</evidence>
<dbReference type="Proteomes" id="UP000030184">
    <property type="component" value="Unassembled WGS sequence"/>
</dbReference>
<protein>
    <recommendedName>
        <fullName evidence="1">DUF6671 domain-containing protein</fullName>
    </recommendedName>
</protein>
<gene>
    <name evidence="2" type="ORF">JCM19302_3238</name>
    <name evidence="3" type="ORF">JCM19538_1616</name>
</gene>
<dbReference type="AlphaFoldDB" id="A0A090WBC9"/>
<dbReference type="Proteomes" id="UP000029646">
    <property type="component" value="Unassembled WGS sequence"/>
</dbReference>
<sequence>MFYGRKLIIATKHKKENVIAPILEKGLGVRCFTDETFDTDTLGTFTGEIKRELDPVETVRKKCLLAMQQNKCDLGVASEGSFGSHPSIFFANADDEFLIFIDKKNNLEILERELSIETNFNGREITTEEELFHFAKSVKFPSHGLILRKSKNENSDIIKGIIDATQLKKAFRKLIEIYNTVYVETDMRAMFNPSRMNVIENVTKKLINKINSYCPQCSIPGFGITDLKKGLACSLCGSPTNSTLSFIYSCQKCDYIKEEMYPHKKTTEDPMYCDYCNP</sequence>
<evidence type="ECO:0000313" key="2">
    <source>
        <dbReference type="EMBL" id="GAL72744.1"/>
    </source>
</evidence>
<comment type="caution">
    <text evidence="2">The sequence shown here is derived from an EMBL/GenBank/DDBJ whole genome shotgun (WGS) entry which is preliminary data.</text>
</comment>
<dbReference type="OrthoDB" id="9793837at2"/>
<dbReference type="RefSeq" id="WP_042249406.1">
    <property type="nucleotide sequence ID" value="NZ_BBNS01000030.1"/>
</dbReference>
<evidence type="ECO:0000259" key="1">
    <source>
        <dbReference type="Pfam" id="PF20376"/>
    </source>
</evidence>
<accession>A0A090WBC9</accession>
<dbReference type="Pfam" id="PF20376">
    <property type="entry name" value="DUF6671"/>
    <property type="match status" value="1"/>
</dbReference>
<organism evidence="2 4">
    <name type="scientific">Jejuia pallidilutea</name>
    <dbReference type="NCBI Taxonomy" id="504487"/>
    <lineage>
        <taxon>Bacteria</taxon>
        <taxon>Pseudomonadati</taxon>
        <taxon>Bacteroidota</taxon>
        <taxon>Flavobacteriia</taxon>
        <taxon>Flavobacteriales</taxon>
        <taxon>Flavobacteriaceae</taxon>
        <taxon>Jejuia</taxon>
    </lineage>
</organism>
<proteinExistence type="predicted"/>
<reference evidence="5" key="1">
    <citation type="journal article" date="2014" name="Genome Announc.">
        <title>Draft Genome Sequence of Marine Flavobacterium Jejuia pallidilutea Strain 11shimoA1 and Pigmentation Mutants.</title>
        <authorList>
            <person name="Takatani N."/>
            <person name="Nakanishi M."/>
            <person name="Meirelles P."/>
            <person name="Mino S."/>
            <person name="Suda W."/>
            <person name="Oshima K."/>
            <person name="Hattori M."/>
            <person name="Ohkuma M."/>
            <person name="Hosokawa M."/>
            <person name="Miyashita K."/>
            <person name="Thompson F.L."/>
            <person name="Niwa A."/>
            <person name="Sawabe T."/>
            <person name="Sawabe T."/>
        </authorList>
    </citation>
    <scope>NUCLEOTIDE SEQUENCE [LARGE SCALE GENOMIC DNA]</scope>
    <source>
        <strain evidence="5">JCM 19538</strain>
    </source>
</reference>
<feature type="domain" description="DUF6671" evidence="1">
    <location>
        <begin position="62"/>
        <end position="278"/>
    </location>
</feature>
<dbReference type="EMBL" id="BBNS01000030">
    <property type="protein sequence ID" value="GAL72744.1"/>
    <property type="molecule type" value="Genomic_DNA"/>
</dbReference>
<name>A0A090WBC9_9FLAO</name>
<dbReference type="EMBL" id="BBNY01000002">
    <property type="protein sequence ID" value="GAL88290.1"/>
    <property type="molecule type" value="Genomic_DNA"/>
</dbReference>
<evidence type="ECO:0000313" key="3">
    <source>
        <dbReference type="EMBL" id="GAL88290.1"/>
    </source>
</evidence>
<keyword evidence="5" id="KW-1185">Reference proteome</keyword>